<dbReference type="Proteomes" id="UP000290191">
    <property type="component" value="Unassembled WGS sequence"/>
</dbReference>
<dbReference type="STRING" id="877500.GCA_000935065_03474"/>
<organism evidence="3 4">
    <name type="scientific">Halarcobacter anaerophilus</name>
    <dbReference type="NCBI Taxonomy" id="877500"/>
    <lineage>
        <taxon>Bacteria</taxon>
        <taxon>Pseudomonadati</taxon>
        <taxon>Campylobacterota</taxon>
        <taxon>Epsilonproteobacteria</taxon>
        <taxon>Campylobacterales</taxon>
        <taxon>Arcobacteraceae</taxon>
        <taxon>Halarcobacter</taxon>
    </lineage>
</organism>
<reference evidence="3 4" key="1">
    <citation type="submission" date="2017-10" db="EMBL/GenBank/DDBJ databases">
        <title>Genomics of the genus Arcobacter.</title>
        <authorList>
            <person name="Perez-Cataluna A."/>
            <person name="Figueras M.J."/>
        </authorList>
    </citation>
    <scope>NUCLEOTIDE SEQUENCE [LARGE SCALE GENOMIC DNA]</scope>
    <source>
        <strain evidence="3 4">DSM 24636</strain>
    </source>
</reference>
<proteinExistence type="inferred from homology"/>
<dbReference type="Gene3D" id="3.40.30.10">
    <property type="entry name" value="Glutaredoxin"/>
    <property type="match status" value="1"/>
</dbReference>
<comment type="caution">
    <text evidence="3">The sequence shown here is derived from an EMBL/GenBank/DDBJ whole genome shotgun (WGS) entry which is preliminary data.</text>
</comment>
<evidence type="ECO:0000313" key="4">
    <source>
        <dbReference type="Proteomes" id="UP000290191"/>
    </source>
</evidence>
<dbReference type="PANTHER" id="PTHR30041:SF8">
    <property type="entry name" value="PROTEIN YFFB"/>
    <property type="match status" value="1"/>
</dbReference>
<dbReference type="PROSITE" id="PS51353">
    <property type="entry name" value="ARSC"/>
    <property type="match status" value="1"/>
</dbReference>
<dbReference type="RefSeq" id="WP_129082494.1">
    <property type="nucleotide sequence ID" value="NZ_CP041070.1"/>
</dbReference>
<dbReference type="PANTHER" id="PTHR30041">
    <property type="entry name" value="ARSENATE REDUCTASE"/>
    <property type="match status" value="1"/>
</dbReference>
<dbReference type="InterPro" id="IPR036249">
    <property type="entry name" value="Thioredoxin-like_sf"/>
</dbReference>
<dbReference type="NCBIfam" id="TIGR01617">
    <property type="entry name" value="arsC_related"/>
    <property type="match status" value="1"/>
</dbReference>
<dbReference type="AlphaFoldDB" id="A0A4Q0XYQ7"/>
<protein>
    <submittedName>
        <fullName evidence="3">Arsenate reductase family protein</fullName>
    </submittedName>
</protein>
<name>A0A4Q0XYQ7_9BACT</name>
<gene>
    <name evidence="3" type="ORF">CRV06_10940</name>
</gene>
<dbReference type="InterPro" id="IPR006660">
    <property type="entry name" value="Arsenate_reductase-like"/>
</dbReference>
<dbReference type="InterPro" id="IPR006504">
    <property type="entry name" value="Tscrpt_reg_Spx/MgsR"/>
</dbReference>
<evidence type="ECO:0000256" key="1">
    <source>
        <dbReference type="ARBA" id="ARBA00007198"/>
    </source>
</evidence>
<keyword evidence="4" id="KW-1185">Reference proteome</keyword>
<dbReference type="Pfam" id="PF03960">
    <property type="entry name" value="ArsC"/>
    <property type="match status" value="1"/>
</dbReference>
<comment type="similarity">
    <text evidence="1 2">Belongs to the ArsC family.</text>
</comment>
<dbReference type="EMBL" id="PDKO01000009">
    <property type="protein sequence ID" value="RXJ62265.1"/>
    <property type="molecule type" value="Genomic_DNA"/>
</dbReference>
<evidence type="ECO:0000313" key="3">
    <source>
        <dbReference type="EMBL" id="RXJ62265.1"/>
    </source>
</evidence>
<dbReference type="OrthoDB" id="9803749at2"/>
<sequence length="117" mass="13468">MKMYGIKTCASVKKAKAFFDENNISYEFIDLNKTPVNKDKIEKWQNFTPAASMLNPRSKSYRDLGLKDKKVTNKKAVSLIENDNGILKRPVIEHGLNGEEKFTIGFNEKEYNDTFLN</sequence>
<evidence type="ECO:0000256" key="2">
    <source>
        <dbReference type="PROSITE-ProRule" id="PRU01282"/>
    </source>
</evidence>
<dbReference type="CDD" id="cd02977">
    <property type="entry name" value="ArsC_family"/>
    <property type="match status" value="1"/>
</dbReference>
<accession>A0A4Q0XYQ7</accession>
<dbReference type="SUPFAM" id="SSF52833">
    <property type="entry name" value="Thioredoxin-like"/>
    <property type="match status" value="1"/>
</dbReference>